<proteinExistence type="predicted"/>
<organism evidence="3 4">
    <name type="scientific">Frankia umida</name>
    <dbReference type="NCBI Taxonomy" id="573489"/>
    <lineage>
        <taxon>Bacteria</taxon>
        <taxon>Bacillati</taxon>
        <taxon>Actinomycetota</taxon>
        <taxon>Actinomycetes</taxon>
        <taxon>Frankiales</taxon>
        <taxon>Frankiaceae</taxon>
        <taxon>Frankia</taxon>
    </lineage>
</organism>
<dbReference type="InterPro" id="IPR050523">
    <property type="entry name" value="AKR_Detox_Biosynth"/>
</dbReference>
<dbReference type="Gene3D" id="3.20.20.100">
    <property type="entry name" value="NADP-dependent oxidoreductase domain"/>
    <property type="match status" value="1"/>
</dbReference>
<dbReference type="Proteomes" id="UP001201873">
    <property type="component" value="Unassembled WGS sequence"/>
</dbReference>
<dbReference type="CDD" id="cd19080">
    <property type="entry name" value="AKR_AKR9A_9B"/>
    <property type="match status" value="1"/>
</dbReference>
<dbReference type="Pfam" id="PF00248">
    <property type="entry name" value="Aldo_ket_red"/>
    <property type="match status" value="1"/>
</dbReference>
<accession>A0ABT0JUV9</accession>
<name>A0ABT0JUV9_9ACTN</name>
<evidence type="ECO:0000256" key="1">
    <source>
        <dbReference type="ARBA" id="ARBA00023002"/>
    </source>
</evidence>
<reference evidence="3 4" key="1">
    <citation type="submission" date="2022-04" db="EMBL/GenBank/DDBJ databases">
        <title>Genome diversity in the genus Frankia.</title>
        <authorList>
            <person name="Carlos-Shanley C."/>
            <person name="Hahn D."/>
        </authorList>
    </citation>
    <scope>NUCLEOTIDE SEQUENCE [LARGE SCALE GENOMIC DNA]</scope>
    <source>
        <strain evidence="3 4">Ag45/Mut15</strain>
    </source>
</reference>
<evidence type="ECO:0000259" key="2">
    <source>
        <dbReference type="Pfam" id="PF00248"/>
    </source>
</evidence>
<gene>
    <name evidence="3" type="ORF">MXD59_05945</name>
</gene>
<evidence type="ECO:0000313" key="3">
    <source>
        <dbReference type="EMBL" id="MCK9875326.1"/>
    </source>
</evidence>
<comment type="caution">
    <text evidence="3">The sequence shown here is derived from an EMBL/GenBank/DDBJ whole genome shotgun (WGS) entry which is preliminary data.</text>
</comment>
<feature type="domain" description="NADP-dependent oxidoreductase" evidence="2">
    <location>
        <begin position="16"/>
        <end position="317"/>
    </location>
</feature>
<dbReference type="RefSeq" id="WP_248823771.1">
    <property type="nucleotide sequence ID" value="NZ_JALKFT010000004.1"/>
</dbReference>
<dbReference type="InterPro" id="IPR036812">
    <property type="entry name" value="NAD(P)_OxRdtase_dom_sf"/>
</dbReference>
<protein>
    <submittedName>
        <fullName evidence="3">Aldo/keto reductase</fullName>
    </submittedName>
</protein>
<dbReference type="PANTHER" id="PTHR43364">
    <property type="entry name" value="NADH-SPECIFIC METHYLGLYOXAL REDUCTASE-RELATED"/>
    <property type="match status" value="1"/>
</dbReference>
<dbReference type="SUPFAM" id="SSF51430">
    <property type="entry name" value="NAD(P)-linked oxidoreductase"/>
    <property type="match status" value="1"/>
</dbReference>
<dbReference type="InterPro" id="IPR020471">
    <property type="entry name" value="AKR"/>
</dbReference>
<dbReference type="PANTHER" id="PTHR43364:SF4">
    <property type="entry name" value="NAD(P)-LINKED OXIDOREDUCTASE SUPERFAMILY PROTEIN"/>
    <property type="match status" value="1"/>
</dbReference>
<keyword evidence="4" id="KW-1185">Reference proteome</keyword>
<dbReference type="InterPro" id="IPR023210">
    <property type="entry name" value="NADP_OxRdtase_dom"/>
</dbReference>
<keyword evidence="1" id="KW-0560">Oxidoreductase</keyword>
<evidence type="ECO:0000313" key="4">
    <source>
        <dbReference type="Proteomes" id="UP001201873"/>
    </source>
</evidence>
<sequence>MKHTTFGRATGLRVSELALGAANFGTGWGAGAEPEEARRILERFAEAGGTFLDTAESYQFGESEQILGHLLTGQRAHFTLATKFGVGRAPDAGVLATGNGRRALIGAVEGSLTRLGTDYLDLLWVHFPDPVTPVEEIMRGLDDLVRSGKILYAGLSNFPAWRTARAATLADLRGLAPVTAVQFEYSLVERGADREVLPMAEALGLGAALWSPLGGGLLTGKYRTSSAGRLTDLGRVIHTEDEPRKTAVVDAVLAVAAELAVPPAQVATAWVRERAARSSTALVPIIGPRSVAQLDDYLAALQVRLEDKQYQRLEEVSRVDLGQPHTVSASQYPVTLGGAEAARSFRAYLPVA</sequence>
<dbReference type="PRINTS" id="PR00069">
    <property type="entry name" value="ALDKETRDTASE"/>
</dbReference>
<dbReference type="EMBL" id="JALKFT010000004">
    <property type="protein sequence ID" value="MCK9875326.1"/>
    <property type="molecule type" value="Genomic_DNA"/>
</dbReference>